<keyword evidence="1" id="KW-1133">Transmembrane helix</keyword>
<evidence type="ECO:0000256" key="1">
    <source>
        <dbReference type="SAM" id="Phobius"/>
    </source>
</evidence>
<dbReference type="AlphaFoldDB" id="A0A1Q9LR05"/>
<reference evidence="2 3" key="1">
    <citation type="submission" date="2016-10" db="EMBL/GenBank/DDBJ databases">
        <title>The Draft Genome Sequence of Actinokineospora bangkokensis 44EHWT reveals the biosynthetic pathway of antifungal compounds Thailandins with unusual extender unit butylmalonyl-CoA.</title>
        <authorList>
            <person name="Greule A."/>
            <person name="Intra B."/>
            <person name="Flemming S."/>
            <person name="Rommel M.G."/>
            <person name="Panbangred W."/>
            <person name="Bechthold A."/>
        </authorList>
    </citation>
    <scope>NUCLEOTIDE SEQUENCE [LARGE SCALE GENOMIC DNA]</scope>
    <source>
        <strain evidence="2 3">44EHW</strain>
    </source>
</reference>
<feature type="transmembrane region" description="Helical" evidence="1">
    <location>
        <begin position="76"/>
        <end position="94"/>
    </location>
</feature>
<feature type="transmembrane region" description="Helical" evidence="1">
    <location>
        <begin position="35"/>
        <end position="56"/>
    </location>
</feature>
<evidence type="ECO:0000313" key="2">
    <source>
        <dbReference type="EMBL" id="OLR94421.1"/>
    </source>
</evidence>
<feature type="transmembrane region" description="Helical" evidence="1">
    <location>
        <begin position="325"/>
        <end position="342"/>
    </location>
</feature>
<proteinExistence type="predicted"/>
<name>A0A1Q9LR05_9PSEU</name>
<keyword evidence="1" id="KW-0812">Transmembrane</keyword>
<organism evidence="2 3">
    <name type="scientific">Actinokineospora bangkokensis</name>
    <dbReference type="NCBI Taxonomy" id="1193682"/>
    <lineage>
        <taxon>Bacteria</taxon>
        <taxon>Bacillati</taxon>
        <taxon>Actinomycetota</taxon>
        <taxon>Actinomycetes</taxon>
        <taxon>Pseudonocardiales</taxon>
        <taxon>Pseudonocardiaceae</taxon>
        <taxon>Actinokineospora</taxon>
    </lineage>
</organism>
<evidence type="ECO:0008006" key="4">
    <source>
        <dbReference type="Google" id="ProtNLM"/>
    </source>
</evidence>
<comment type="caution">
    <text evidence="2">The sequence shown here is derived from an EMBL/GenBank/DDBJ whole genome shotgun (WGS) entry which is preliminary data.</text>
</comment>
<feature type="transmembrane region" description="Helical" evidence="1">
    <location>
        <begin position="163"/>
        <end position="185"/>
    </location>
</feature>
<dbReference type="Pfam" id="PF12077">
    <property type="entry name" value="DUF3556"/>
    <property type="match status" value="1"/>
</dbReference>
<dbReference type="InterPro" id="IPR021941">
    <property type="entry name" value="DUF3556_TM"/>
</dbReference>
<protein>
    <recommendedName>
        <fullName evidence="4">DUF3556 domain-containing protein</fullName>
    </recommendedName>
</protein>
<keyword evidence="3" id="KW-1185">Reference proteome</keyword>
<dbReference type="STRING" id="1193682.BJP25_11720"/>
<dbReference type="EMBL" id="MKQR01000007">
    <property type="protein sequence ID" value="OLR94421.1"/>
    <property type="molecule type" value="Genomic_DNA"/>
</dbReference>
<accession>A0A1Q9LR05</accession>
<feature type="transmembrane region" description="Helical" evidence="1">
    <location>
        <begin position="354"/>
        <end position="372"/>
    </location>
</feature>
<sequence>MTEWQQRSRAERLQVLTRHWVDHGFGSPQSVYSFYLLKLVIYAGGALLFVAATPGIGGLGDIASWWDEGIVYQKLVVWTLLYEVIGLGCGSGPLSSRFMPPIGSILYWVRPGTIRLPPWPNRVPLTKGSRRTVFDVAVYLVVLLSAVYALLQPGGQEVAGAEGVGLLDPLTVVPLIVALAVLGLRDKTIFLAARGEQYWLSLFIFFFAYGDQLVGFKLVMLALWWGAATSKLNHHFPYVVAVMMSNAPFMRFRAVKRLMYRDFPNDLRPSWVPSVLAHVGTATEYGVPLFLVFFGDGGPLTWAALIYMALFHLHILSTIPMGVPLEWNVFFIFSLFYLFGAHGDQTVWQLENPWLLAVLLPSLVVLPLLGNVRPDLVSFLPAMRYYAGNWATSSWMFRPAALARMSEALTTSCTLPTEQLARLYDPRTAVLMAGKAQSWRAMHSHGRAHNGLVDRVAGDDPDVVVIDGELIAGFAIGWNFGEGHLHNAQLLNAIQERCGFAPGDVRIMTLEGQPIQRQDQRYEIHDAALGLLETGTVTVAQMRERQPWPTDGRDYPVHDVRRTEAGIAALAGTADVESPTAPTS</sequence>
<evidence type="ECO:0000313" key="3">
    <source>
        <dbReference type="Proteomes" id="UP000186040"/>
    </source>
</evidence>
<feature type="transmembrane region" description="Helical" evidence="1">
    <location>
        <begin position="197"/>
        <end position="224"/>
    </location>
</feature>
<feature type="transmembrane region" description="Helical" evidence="1">
    <location>
        <begin position="236"/>
        <end position="254"/>
    </location>
</feature>
<dbReference type="Proteomes" id="UP000186040">
    <property type="component" value="Unassembled WGS sequence"/>
</dbReference>
<gene>
    <name evidence="2" type="ORF">BJP25_11720</name>
</gene>
<keyword evidence="1" id="KW-0472">Membrane</keyword>
<feature type="transmembrane region" description="Helical" evidence="1">
    <location>
        <begin position="132"/>
        <end position="151"/>
    </location>
</feature>